<dbReference type="Proteomes" id="UP000500767">
    <property type="component" value="Plasmid unnamed2"/>
</dbReference>
<geneLocation type="plasmid" evidence="1 2">
    <name>unnamed2</name>
</geneLocation>
<sequence>MMIVSQQANGLFAVRDISGLALHDVLGLFKTRLEAEEWLLDRALHTDEADNGLSVQKPGNGQGLT</sequence>
<accession>A0A6M8HZC6</accession>
<keyword evidence="1" id="KW-0614">Plasmid</keyword>
<name>A0A6M8HZC6_9PROT</name>
<protein>
    <submittedName>
        <fullName evidence="1">Uncharacterized protein</fullName>
    </submittedName>
</protein>
<proteinExistence type="predicted"/>
<organism evidence="1 2">
    <name type="scientific">Lichenicola cladoniae</name>
    <dbReference type="NCBI Taxonomy" id="1484109"/>
    <lineage>
        <taxon>Bacteria</taxon>
        <taxon>Pseudomonadati</taxon>
        <taxon>Pseudomonadota</taxon>
        <taxon>Alphaproteobacteria</taxon>
        <taxon>Acetobacterales</taxon>
        <taxon>Acetobacteraceae</taxon>
        <taxon>Lichenicola</taxon>
    </lineage>
</organism>
<evidence type="ECO:0000313" key="2">
    <source>
        <dbReference type="Proteomes" id="UP000500767"/>
    </source>
</evidence>
<dbReference type="KEGG" id="lck:HN018_25475"/>
<gene>
    <name evidence="1" type="ORF">HN018_25475</name>
</gene>
<reference evidence="1 2" key="1">
    <citation type="journal article" date="2014" name="World J. Microbiol. Biotechnol.">
        <title>Biodiversity and physiological characteristics of Antarctic and Arctic lichens-associated bacteria.</title>
        <authorList>
            <person name="Lee Y.M."/>
            <person name="Kim E.H."/>
            <person name="Lee H.K."/>
            <person name="Hong S.G."/>
        </authorList>
    </citation>
    <scope>NUCLEOTIDE SEQUENCE [LARGE SCALE GENOMIC DNA]</scope>
    <source>
        <strain evidence="1 2">PAMC 26569</strain>
        <plasmid evidence="1">unnamed2</plasmid>
    </source>
</reference>
<dbReference type="AlphaFoldDB" id="A0A6M8HZC6"/>
<dbReference type="RefSeq" id="WP_171834342.1">
    <property type="nucleotide sequence ID" value="NZ_CP053710.1"/>
</dbReference>
<dbReference type="EMBL" id="CP053710">
    <property type="protein sequence ID" value="QKE93515.1"/>
    <property type="molecule type" value="Genomic_DNA"/>
</dbReference>
<evidence type="ECO:0000313" key="1">
    <source>
        <dbReference type="EMBL" id="QKE93515.1"/>
    </source>
</evidence>
<keyword evidence="2" id="KW-1185">Reference proteome</keyword>